<accession>A0ABR2DU23</accession>
<feature type="domain" description="Protein kinase" evidence="1">
    <location>
        <begin position="1"/>
        <end position="83"/>
    </location>
</feature>
<evidence type="ECO:0000313" key="2">
    <source>
        <dbReference type="EMBL" id="KAK8546434.1"/>
    </source>
</evidence>
<dbReference type="EMBL" id="JBBPBM010000023">
    <property type="protein sequence ID" value="KAK8546434.1"/>
    <property type="molecule type" value="Genomic_DNA"/>
</dbReference>
<dbReference type="Proteomes" id="UP001472677">
    <property type="component" value="Unassembled WGS sequence"/>
</dbReference>
<dbReference type="InterPro" id="IPR000719">
    <property type="entry name" value="Prot_kinase_dom"/>
</dbReference>
<evidence type="ECO:0000313" key="3">
    <source>
        <dbReference type="Proteomes" id="UP001472677"/>
    </source>
</evidence>
<comment type="caution">
    <text evidence="2">The sequence shown here is derived from an EMBL/GenBank/DDBJ whole genome shotgun (WGS) entry which is preliminary data.</text>
</comment>
<dbReference type="InterPro" id="IPR011009">
    <property type="entry name" value="Kinase-like_dom_sf"/>
</dbReference>
<sequence>MLLRKLLWRRAYNEKVDIWSASAVLYVMSGGAPPFYGETAEENLRTVLRGDFKRNFRSLSLKSPKNKRPLTVQTQFKISEQNQ</sequence>
<dbReference type="PROSITE" id="PS50011">
    <property type="entry name" value="PROTEIN_KINASE_DOM"/>
    <property type="match status" value="1"/>
</dbReference>
<organism evidence="2 3">
    <name type="scientific">Hibiscus sabdariffa</name>
    <name type="common">roselle</name>
    <dbReference type="NCBI Taxonomy" id="183260"/>
    <lineage>
        <taxon>Eukaryota</taxon>
        <taxon>Viridiplantae</taxon>
        <taxon>Streptophyta</taxon>
        <taxon>Embryophyta</taxon>
        <taxon>Tracheophyta</taxon>
        <taxon>Spermatophyta</taxon>
        <taxon>Magnoliopsida</taxon>
        <taxon>eudicotyledons</taxon>
        <taxon>Gunneridae</taxon>
        <taxon>Pentapetalae</taxon>
        <taxon>rosids</taxon>
        <taxon>malvids</taxon>
        <taxon>Malvales</taxon>
        <taxon>Malvaceae</taxon>
        <taxon>Malvoideae</taxon>
        <taxon>Hibiscus</taxon>
    </lineage>
</organism>
<protein>
    <recommendedName>
        <fullName evidence="1">Protein kinase domain-containing protein</fullName>
    </recommendedName>
</protein>
<dbReference type="Gene3D" id="1.10.510.10">
    <property type="entry name" value="Transferase(Phosphotransferase) domain 1"/>
    <property type="match status" value="1"/>
</dbReference>
<gene>
    <name evidence="2" type="ORF">V6N12_027220</name>
</gene>
<dbReference type="SUPFAM" id="SSF56112">
    <property type="entry name" value="Protein kinase-like (PK-like)"/>
    <property type="match status" value="1"/>
</dbReference>
<keyword evidence="3" id="KW-1185">Reference proteome</keyword>
<proteinExistence type="predicted"/>
<name>A0ABR2DU23_9ROSI</name>
<reference evidence="2 3" key="1">
    <citation type="journal article" date="2024" name="G3 (Bethesda)">
        <title>Genome assembly of Hibiscus sabdariffa L. provides insights into metabolisms of medicinal natural products.</title>
        <authorList>
            <person name="Kim T."/>
        </authorList>
    </citation>
    <scope>NUCLEOTIDE SEQUENCE [LARGE SCALE GENOMIC DNA]</scope>
    <source>
        <strain evidence="2">TK-2024</strain>
        <tissue evidence="2">Old leaves</tissue>
    </source>
</reference>
<evidence type="ECO:0000259" key="1">
    <source>
        <dbReference type="PROSITE" id="PS50011"/>
    </source>
</evidence>